<dbReference type="Proteomes" id="UP000783037">
    <property type="component" value="Unassembled WGS sequence"/>
</dbReference>
<organism evidence="1 2">
    <name type="scientific">Methanobrevibacter thaueri</name>
    <dbReference type="NCBI Taxonomy" id="190975"/>
    <lineage>
        <taxon>Archaea</taxon>
        <taxon>Methanobacteriati</taxon>
        <taxon>Methanobacteriota</taxon>
        <taxon>Methanomada group</taxon>
        <taxon>Methanobacteria</taxon>
        <taxon>Methanobacteriales</taxon>
        <taxon>Methanobacteriaceae</taxon>
        <taxon>Methanobrevibacter</taxon>
    </lineage>
</organism>
<proteinExistence type="predicted"/>
<dbReference type="EMBL" id="SUTK01000008">
    <property type="protein sequence ID" value="MBE6501396.1"/>
    <property type="molecule type" value="Genomic_DNA"/>
</dbReference>
<dbReference type="SUPFAM" id="SSF51161">
    <property type="entry name" value="Trimeric LpxA-like enzymes"/>
    <property type="match status" value="1"/>
</dbReference>
<protein>
    <submittedName>
        <fullName evidence="1">Acyltransferase</fullName>
    </submittedName>
</protein>
<name>A0A8T3V6Z6_9EURY</name>
<dbReference type="PANTHER" id="PTHR23416">
    <property type="entry name" value="SIALIC ACID SYNTHASE-RELATED"/>
    <property type="match status" value="1"/>
</dbReference>
<keyword evidence="1" id="KW-0012">Acyltransferase</keyword>
<dbReference type="InterPro" id="IPR001451">
    <property type="entry name" value="Hexapep"/>
</dbReference>
<accession>A0A8T3V6Z6</accession>
<comment type="caution">
    <text evidence="1">The sequence shown here is derived from an EMBL/GenBank/DDBJ whole genome shotgun (WGS) entry which is preliminary data.</text>
</comment>
<sequence length="163" mass="18186">MIFGNIKKKLYQHRCESVAKSYGNNFKVNGKSYVTPNTTLGNNVNFNGMKIQGNGNVIIGDNFHSGIECMIITSIHNYDKGNAIPYDDTIISKDVIIEDNVWLGNRVTVLPGVRIGEGAIIQAGSVVVKDIEKYAIAGGHPAKVFKYRDIDHYEKLKKEKKFH</sequence>
<dbReference type="RefSeq" id="WP_303738507.1">
    <property type="nucleotide sequence ID" value="NZ_SUTK01000008.1"/>
</dbReference>
<dbReference type="Gene3D" id="2.160.10.10">
    <property type="entry name" value="Hexapeptide repeat proteins"/>
    <property type="match status" value="1"/>
</dbReference>
<dbReference type="CDD" id="cd04647">
    <property type="entry name" value="LbH_MAT_like"/>
    <property type="match status" value="1"/>
</dbReference>
<dbReference type="Pfam" id="PF00132">
    <property type="entry name" value="Hexapep"/>
    <property type="match status" value="1"/>
</dbReference>
<dbReference type="InterPro" id="IPR011004">
    <property type="entry name" value="Trimer_LpxA-like_sf"/>
</dbReference>
<evidence type="ECO:0000313" key="1">
    <source>
        <dbReference type="EMBL" id="MBE6501396.1"/>
    </source>
</evidence>
<dbReference type="GO" id="GO:0016746">
    <property type="term" value="F:acyltransferase activity"/>
    <property type="evidence" value="ECO:0007669"/>
    <property type="project" value="UniProtKB-KW"/>
</dbReference>
<reference evidence="1" key="1">
    <citation type="submission" date="2019-04" db="EMBL/GenBank/DDBJ databases">
        <title>Evolution of Biomass-Degrading Anaerobic Consortia Revealed by Metagenomics.</title>
        <authorList>
            <person name="Peng X."/>
        </authorList>
    </citation>
    <scope>NUCLEOTIDE SEQUENCE</scope>
    <source>
        <strain evidence="1">SIG18</strain>
    </source>
</reference>
<evidence type="ECO:0000313" key="2">
    <source>
        <dbReference type="Proteomes" id="UP000783037"/>
    </source>
</evidence>
<keyword evidence="1" id="KW-0808">Transferase</keyword>
<dbReference type="AlphaFoldDB" id="A0A8T3V6Z6"/>
<dbReference type="InterPro" id="IPR051159">
    <property type="entry name" value="Hexapeptide_acetyltransf"/>
</dbReference>
<gene>
    <name evidence="1" type="ORF">E7Z79_03030</name>
</gene>